<keyword evidence="3" id="KW-1185">Reference proteome</keyword>
<dbReference type="Proteomes" id="UP000185639">
    <property type="component" value="Unassembled WGS sequence"/>
</dbReference>
<name>A0A1N7LMP4_9GAMM</name>
<protein>
    <submittedName>
        <fullName evidence="2">Polysaccharide pyruvyl transferase</fullName>
    </submittedName>
</protein>
<evidence type="ECO:0000259" key="1">
    <source>
        <dbReference type="Pfam" id="PF04230"/>
    </source>
</evidence>
<keyword evidence="2" id="KW-0808">Transferase</keyword>
<evidence type="ECO:0000313" key="2">
    <source>
        <dbReference type="EMBL" id="SIS75086.1"/>
    </source>
</evidence>
<dbReference type="Pfam" id="PF04230">
    <property type="entry name" value="PS_pyruv_trans"/>
    <property type="match status" value="1"/>
</dbReference>
<organism evidence="2 3">
    <name type="scientific">Thalassolituus maritimus</name>
    <dbReference type="NCBI Taxonomy" id="484498"/>
    <lineage>
        <taxon>Bacteria</taxon>
        <taxon>Pseudomonadati</taxon>
        <taxon>Pseudomonadota</taxon>
        <taxon>Gammaproteobacteria</taxon>
        <taxon>Oceanospirillales</taxon>
        <taxon>Oceanospirillaceae</taxon>
        <taxon>Thalassolituus</taxon>
    </lineage>
</organism>
<gene>
    <name evidence="2" type="ORF">SAMN05421686_10494</name>
</gene>
<sequence>MYTSRIAILTQPLGHNYGGLLQAYALQTYLKKLGCEVETLDRRQVIDVRVLAKLYFKDIAKLLLGRIKSLPTAGREARVLSALADFREKRLAMSPGILSEQEVRSYYRQRNFDAFIVGSDQVWRPRYSPSILNFYLDFLDDIKSPAKRIAYAASFGVDDWEYSSVLTEECKKLVQKFDAVSVREWSAVELCRDNLGVAAQWLIDPTLLLEPEDYEPLIAEGEECLDTDYVLSYVLDPAPEKRIIADSVGQSVGTGVFSIKPELSITQVRVKDTSKCRYPSIESWLQAFHNARFVVTDSFHGTVFSILFNKPFIAIGNSARGMARFESLLSQFGLSERLVESMRNVTPELVHCQIQWDTVNEKREALAGVGREFLKTNILGG</sequence>
<dbReference type="STRING" id="484498.SAMN05421686_10494"/>
<dbReference type="RefSeq" id="WP_076514965.1">
    <property type="nucleotide sequence ID" value="NZ_FTOH01000004.1"/>
</dbReference>
<dbReference type="InterPro" id="IPR007345">
    <property type="entry name" value="Polysacch_pyruvyl_Trfase"/>
</dbReference>
<dbReference type="EMBL" id="FTOH01000004">
    <property type="protein sequence ID" value="SIS75086.1"/>
    <property type="molecule type" value="Genomic_DNA"/>
</dbReference>
<feature type="domain" description="Polysaccharide pyruvyl transferase" evidence="1">
    <location>
        <begin position="16"/>
        <end position="318"/>
    </location>
</feature>
<reference evidence="3" key="1">
    <citation type="submission" date="2017-01" db="EMBL/GenBank/DDBJ databases">
        <authorList>
            <person name="Varghese N."/>
            <person name="Submissions S."/>
        </authorList>
    </citation>
    <scope>NUCLEOTIDE SEQUENCE [LARGE SCALE GENOMIC DNA]</scope>
    <source>
        <strain evidence="3">DSM 24913</strain>
    </source>
</reference>
<evidence type="ECO:0000313" key="3">
    <source>
        <dbReference type="Proteomes" id="UP000185639"/>
    </source>
</evidence>
<accession>A0A1N7LMP4</accession>
<dbReference type="AlphaFoldDB" id="A0A1N7LMP4"/>
<dbReference type="OrthoDB" id="9799278at2"/>
<proteinExistence type="predicted"/>
<dbReference type="GO" id="GO:0016740">
    <property type="term" value="F:transferase activity"/>
    <property type="evidence" value="ECO:0007669"/>
    <property type="project" value="UniProtKB-KW"/>
</dbReference>